<keyword evidence="3" id="KW-1185">Reference proteome</keyword>
<evidence type="ECO:0000313" key="3">
    <source>
        <dbReference type="Proteomes" id="UP000799302"/>
    </source>
</evidence>
<proteinExistence type="predicted"/>
<keyword evidence="2" id="KW-0378">Hydrolase</keyword>
<dbReference type="Pfam" id="PF12697">
    <property type="entry name" value="Abhydrolase_6"/>
    <property type="match status" value="1"/>
</dbReference>
<dbReference type="InterPro" id="IPR000073">
    <property type="entry name" value="AB_hydrolase_1"/>
</dbReference>
<dbReference type="EMBL" id="MU004234">
    <property type="protein sequence ID" value="KAF2670598.1"/>
    <property type="molecule type" value="Genomic_DNA"/>
</dbReference>
<dbReference type="AlphaFoldDB" id="A0A6A6UHN2"/>
<evidence type="ECO:0000313" key="2">
    <source>
        <dbReference type="EMBL" id="KAF2670598.1"/>
    </source>
</evidence>
<dbReference type="PANTHER" id="PTHR43194:SF2">
    <property type="entry name" value="PEROXISOMAL MEMBRANE PROTEIN LPX1"/>
    <property type="match status" value="1"/>
</dbReference>
<organism evidence="2 3">
    <name type="scientific">Microthyrium microscopicum</name>
    <dbReference type="NCBI Taxonomy" id="703497"/>
    <lineage>
        <taxon>Eukaryota</taxon>
        <taxon>Fungi</taxon>
        <taxon>Dikarya</taxon>
        <taxon>Ascomycota</taxon>
        <taxon>Pezizomycotina</taxon>
        <taxon>Dothideomycetes</taxon>
        <taxon>Dothideomycetes incertae sedis</taxon>
        <taxon>Microthyriales</taxon>
        <taxon>Microthyriaceae</taxon>
        <taxon>Microthyrium</taxon>
    </lineage>
</organism>
<reference evidence="2" key="1">
    <citation type="journal article" date="2020" name="Stud. Mycol.">
        <title>101 Dothideomycetes genomes: a test case for predicting lifestyles and emergence of pathogens.</title>
        <authorList>
            <person name="Haridas S."/>
            <person name="Albert R."/>
            <person name="Binder M."/>
            <person name="Bloem J."/>
            <person name="Labutti K."/>
            <person name="Salamov A."/>
            <person name="Andreopoulos B."/>
            <person name="Baker S."/>
            <person name="Barry K."/>
            <person name="Bills G."/>
            <person name="Bluhm B."/>
            <person name="Cannon C."/>
            <person name="Castanera R."/>
            <person name="Culley D."/>
            <person name="Daum C."/>
            <person name="Ezra D."/>
            <person name="Gonzalez J."/>
            <person name="Henrissat B."/>
            <person name="Kuo A."/>
            <person name="Liang C."/>
            <person name="Lipzen A."/>
            <person name="Lutzoni F."/>
            <person name="Magnuson J."/>
            <person name="Mondo S."/>
            <person name="Nolan M."/>
            <person name="Ohm R."/>
            <person name="Pangilinan J."/>
            <person name="Park H.-J."/>
            <person name="Ramirez L."/>
            <person name="Alfaro M."/>
            <person name="Sun H."/>
            <person name="Tritt A."/>
            <person name="Yoshinaga Y."/>
            <person name="Zwiers L.-H."/>
            <person name="Turgeon B."/>
            <person name="Goodwin S."/>
            <person name="Spatafora J."/>
            <person name="Crous P."/>
            <person name="Grigoriev I."/>
        </authorList>
    </citation>
    <scope>NUCLEOTIDE SEQUENCE</scope>
    <source>
        <strain evidence="2">CBS 115976</strain>
    </source>
</reference>
<dbReference type="InterPro" id="IPR050228">
    <property type="entry name" value="Carboxylesterase_BioH"/>
</dbReference>
<dbReference type="PANTHER" id="PTHR43194">
    <property type="entry name" value="HYDROLASE ALPHA/BETA FOLD FAMILY"/>
    <property type="match status" value="1"/>
</dbReference>
<feature type="domain" description="AB hydrolase-1" evidence="1">
    <location>
        <begin position="52"/>
        <end position="361"/>
    </location>
</feature>
<sequence length="402" mass="45146">MESKIWTLRTHVIPASHMRGYRRGVRDETKHRLRLSVNQYTPNKIPDVGWTVIFVHGVGSTKESYEPFFAGLLKTGLPIRSIWAADLAWHGQSYVINEEIVGDEPHWDDAARDILHMVNSFQDEMPPPLVAIGQSYGGYPIVQAALIHPRLFTALVALEPMLVGGSSDAFSFAGITTRAMARRRDTWISREEARKALLKNPYYAAFDPAVFEKVMKHDLRDVSSSSSAVVSGQTPVTLTTPKMMEVTSMMRIIPSTDDKRPCAKDPDDEGEGAAHILPGFYRTEPDIIQHRLGNVRPSVLYVFAENSTIPDHVGYQKWLIERTGTGRGGSGGPAAGMVEGAWVKDSGHPMPLEKPKETAKAMTPWLNRQLELWQHDLTEDSKDTRFWTKEINPLWLFKLSKM</sequence>
<dbReference type="Gene3D" id="3.40.50.1820">
    <property type="entry name" value="alpha/beta hydrolase"/>
    <property type="match status" value="1"/>
</dbReference>
<dbReference type="Proteomes" id="UP000799302">
    <property type="component" value="Unassembled WGS sequence"/>
</dbReference>
<dbReference type="InterPro" id="IPR029058">
    <property type="entry name" value="AB_hydrolase_fold"/>
</dbReference>
<accession>A0A6A6UHN2</accession>
<dbReference type="OrthoDB" id="94039at2759"/>
<dbReference type="GO" id="GO:0016787">
    <property type="term" value="F:hydrolase activity"/>
    <property type="evidence" value="ECO:0007669"/>
    <property type="project" value="UniProtKB-KW"/>
</dbReference>
<dbReference type="SUPFAM" id="SSF53474">
    <property type="entry name" value="alpha/beta-Hydrolases"/>
    <property type="match status" value="1"/>
</dbReference>
<protein>
    <submittedName>
        <fullName evidence="2">Alpha/beta-hydrolase</fullName>
    </submittedName>
</protein>
<name>A0A6A6UHN2_9PEZI</name>
<gene>
    <name evidence="2" type="ORF">BT63DRAFT_242379</name>
</gene>
<evidence type="ECO:0000259" key="1">
    <source>
        <dbReference type="Pfam" id="PF12697"/>
    </source>
</evidence>